<evidence type="ECO:0000259" key="3">
    <source>
        <dbReference type="PROSITE" id="PS50102"/>
    </source>
</evidence>
<dbReference type="AlphaFoldDB" id="A0AAV1VZJ9"/>
<dbReference type="PANTHER" id="PTHR48025">
    <property type="entry name" value="OS02G0815200 PROTEIN"/>
    <property type="match status" value="1"/>
</dbReference>
<dbReference type="GO" id="GO:0003729">
    <property type="term" value="F:mRNA binding"/>
    <property type="evidence" value="ECO:0007669"/>
    <property type="project" value="TreeGrafter"/>
</dbReference>
<dbReference type="Proteomes" id="UP001497480">
    <property type="component" value="Unassembled WGS sequence"/>
</dbReference>
<dbReference type="GO" id="GO:1901259">
    <property type="term" value="P:chloroplast rRNA processing"/>
    <property type="evidence" value="ECO:0007669"/>
    <property type="project" value="TreeGrafter"/>
</dbReference>
<dbReference type="Pfam" id="PF00076">
    <property type="entry name" value="RRM_1"/>
    <property type="match status" value="2"/>
</dbReference>
<evidence type="ECO:0000256" key="2">
    <source>
        <dbReference type="PROSITE-ProRule" id="PRU00176"/>
    </source>
</evidence>
<dbReference type="SMART" id="SM00360">
    <property type="entry name" value="RRM"/>
    <property type="match status" value="2"/>
</dbReference>
<name>A0AAV1VZJ9_LUPLU</name>
<dbReference type="EMBL" id="CAXHTB010000002">
    <property type="protein sequence ID" value="CAL0302198.1"/>
    <property type="molecule type" value="Genomic_DNA"/>
</dbReference>
<dbReference type="PANTHER" id="PTHR48025:SF7">
    <property type="entry name" value="RNA-BINDING (RRM_RBD_RNP MOTIFS) FAMILY PROTEIN"/>
    <property type="match status" value="1"/>
</dbReference>
<keyword evidence="5" id="KW-1185">Reference proteome</keyword>
<feature type="domain" description="RRM" evidence="3">
    <location>
        <begin position="213"/>
        <end position="290"/>
    </location>
</feature>
<evidence type="ECO:0000313" key="4">
    <source>
        <dbReference type="EMBL" id="CAL0302198.1"/>
    </source>
</evidence>
<dbReference type="PROSITE" id="PS50102">
    <property type="entry name" value="RRM"/>
    <property type="match status" value="2"/>
</dbReference>
<protein>
    <recommendedName>
        <fullName evidence="3">RRM domain-containing protein</fullName>
    </recommendedName>
</protein>
<gene>
    <name evidence="4" type="ORF">LLUT_LOCUS3258</name>
</gene>
<reference evidence="4 5" key="1">
    <citation type="submission" date="2024-03" db="EMBL/GenBank/DDBJ databases">
        <authorList>
            <person name="Martinez-Hernandez J."/>
        </authorList>
    </citation>
    <scope>NUCLEOTIDE SEQUENCE [LARGE SCALE GENOMIC DNA]</scope>
</reference>
<dbReference type="InterPro" id="IPR012677">
    <property type="entry name" value="Nucleotide-bd_a/b_plait_sf"/>
</dbReference>
<dbReference type="GO" id="GO:0009535">
    <property type="term" value="C:chloroplast thylakoid membrane"/>
    <property type="evidence" value="ECO:0007669"/>
    <property type="project" value="TreeGrafter"/>
</dbReference>
<dbReference type="InterPro" id="IPR000504">
    <property type="entry name" value="RRM_dom"/>
</dbReference>
<accession>A0AAV1VZJ9</accession>
<evidence type="ECO:0000256" key="1">
    <source>
        <dbReference type="ARBA" id="ARBA00022884"/>
    </source>
</evidence>
<feature type="domain" description="RRM" evidence="3">
    <location>
        <begin position="81"/>
        <end position="188"/>
    </location>
</feature>
<dbReference type="SUPFAM" id="SSF54928">
    <property type="entry name" value="RNA-binding domain, RBD"/>
    <property type="match status" value="2"/>
</dbReference>
<sequence>MTANATLSLSFTPSSHSLNDKLHFSASSKRCVSFSPLPILLTYKARVRSAFSAFSALVTERVNDDVSNEEEEEQWKKPIATEVYVCNIPRSIDSDYLLKLFKPHGDVLSVQGIGSQKNHESVRENQFTVSYQNERIVFQWVCRNAETGESKGCAYVTLGSINSARNAVSALDGLDVGGREMRVRFSVEMNRRGKNLKILNSSPRKVIYYEGPHKLYVGNLPKPVSPEELRHLFVKFGTVASLRILIDQREGRTRVYAFVSFLSENERDAAMSINGIEFGGRKLVVREGVEKSELS</sequence>
<comment type="caution">
    <text evidence="4">The sequence shown here is derived from an EMBL/GenBank/DDBJ whole genome shotgun (WGS) entry which is preliminary data.</text>
</comment>
<evidence type="ECO:0000313" key="5">
    <source>
        <dbReference type="Proteomes" id="UP001497480"/>
    </source>
</evidence>
<dbReference type="InterPro" id="IPR050502">
    <property type="entry name" value="Euk_RNA-bind_prot"/>
</dbReference>
<dbReference type="Gene3D" id="3.30.70.330">
    <property type="match status" value="2"/>
</dbReference>
<keyword evidence="1 2" id="KW-0694">RNA-binding</keyword>
<dbReference type="InterPro" id="IPR035979">
    <property type="entry name" value="RBD_domain_sf"/>
</dbReference>
<organism evidence="4 5">
    <name type="scientific">Lupinus luteus</name>
    <name type="common">European yellow lupine</name>
    <dbReference type="NCBI Taxonomy" id="3873"/>
    <lineage>
        <taxon>Eukaryota</taxon>
        <taxon>Viridiplantae</taxon>
        <taxon>Streptophyta</taxon>
        <taxon>Embryophyta</taxon>
        <taxon>Tracheophyta</taxon>
        <taxon>Spermatophyta</taxon>
        <taxon>Magnoliopsida</taxon>
        <taxon>eudicotyledons</taxon>
        <taxon>Gunneridae</taxon>
        <taxon>Pentapetalae</taxon>
        <taxon>rosids</taxon>
        <taxon>fabids</taxon>
        <taxon>Fabales</taxon>
        <taxon>Fabaceae</taxon>
        <taxon>Papilionoideae</taxon>
        <taxon>50 kb inversion clade</taxon>
        <taxon>genistoids sensu lato</taxon>
        <taxon>core genistoids</taxon>
        <taxon>Genisteae</taxon>
        <taxon>Lupinus</taxon>
    </lineage>
</organism>
<proteinExistence type="predicted"/>